<evidence type="ECO:0000256" key="5">
    <source>
        <dbReference type="ARBA" id="ARBA00023235"/>
    </source>
</evidence>
<dbReference type="GO" id="GO:0000725">
    <property type="term" value="P:recombinational repair"/>
    <property type="evidence" value="ECO:0007669"/>
    <property type="project" value="TreeGrafter"/>
</dbReference>
<keyword evidence="5" id="KW-0413">Isomerase</keyword>
<dbReference type="InterPro" id="IPR027417">
    <property type="entry name" value="P-loop_NTPase"/>
</dbReference>
<proteinExistence type="predicted"/>
<dbReference type="SUPFAM" id="SSF52980">
    <property type="entry name" value="Restriction endonuclease-like"/>
    <property type="match status" value="1"/>
</dbReference>
<protein>
    <recommendedName>
        <fullName evidence="7">DNA 3'-5' helicase</fullName>
        <ecNumber evidence="7">5.6.2.4</ecNumber>
    </recommendedName>
</protein>
<reference evidence="12 13" key="2">
    <citation type="journal article" date="2016" name="Infect. Immun.">
        <title>Helicobacter saguini, a Novel Helicobacter Isolated from Cotton-Top Tamarins with Ulcerative Colitis, Has Proinflammatory Properties and Induces Typhlocolitis and Dysplasia in Gnotobiotic IL-10-/- Mice.</title>
        <authorList>
            <person name="Shen Z."/>
            <person name="Mannion A."/>
            <person name="Whary M.T."/>
            <person name="Muthupalani S."/>
            <person name="Sheh A."/>
            <person name="Feng Y."/>
            <person name="Gong G."/>
            <person name="Vandamme P."/>
            <person name="Holcombe H.R."/>
            <person name="Paster B.J."/>
            <person name="Fox J.G."/>
        </authorList>
    </citation>
    <scope>NUCLEOTIDE SEQUENCE [LARGE SCALE GENOMIC DNA]</scope>
    <source>
        <strain evidence="12 13">MIT 97-6194</strain>
    </source>
</reference>
<dbReference type="SUPFAM" id="SSF52540">
    <property type="entry name" value="P-loop containing nucleoside triphosphate hydrolases"/>
    <property type="match status" value="1"/>
</dbReference>
<keyword evidence="1 9" id="KW-0547">Nucleotide-binding</keyword>
<organism evidence="12 13">
    <name type="scientific">Helicobacter saguini</name>
    <dbReference type="NCBI Taxonomy" id="1548018"/>
    <lineage>
        <taxon>Bacteria</taxon>
        <taxon>Pseudomonadati</taxon>
        <taxon>Campylobacterota</taxon>
        <taxon>Epsilonproteobacteria</taxon>
        <taxon>Campylobacterales</taxon>
        <taxon>Helicobacteraceae</taxon>
        <taxon>Helicobacter</taxon>
    </lineage>
</organism>
<feature type="binding site" evidence="9">
    <location>
        <begin position="15"/>
        <end position="22"/>
    </location>
    <ligand>
        <name>ATP</name>
        <dbReference type="ChEBI" id="CHEBI:30616"/>
    </ligand>
</feature>
<dbReference type="PROSITE" id="PS51198">
    <property type="entry name" value="UVRD_HELICASE_ATP_BIND"/>
    <property type="match status" value="1"/>
</dbReference>
<dbReference type="EMBL" id="JRMP02000019">
    <property type="protein sequence ID" value="TLD92539.1"/>
    <property type="molecule type" value="Genomic_DNA"/>
</dbReference>
<dbReference type="Proteomes" id="UP000477070">
    <property type="component" value="Unassembled WGS sequence"/>
</dbReference>
<evidence type="ECO:0000313" key="14">
    <source>
        <dbReference type="Proteomes" id="UP000477070"/>
    </source>
</evidence>
<dbReference type="GO" id="GO:0043138">
    <property type="term" value="F:3'-5' DNA helicase activity"/>
    <property type="evidence" value="ECO:0007669"/>
    <property type="project" value="UniProtKB-EC"/>
</dbReference>
<dbReference type="STRING" id="1548018.LS64_05965"/>
<dbReference type="Proteomes" id="UP000029714">
    <property type="component" value="Unassembled WGS sequence"/>
</dbReference>
<keyword evidence="13" id="KW-1185">Reference proteome</keyword>
<feature type="domain" description="UvrD-like helicase ATP-binding" evidence="10">
    <location>
        <begin position="1"/>
        <end position="477"/>
    </location>
</feature>
<evidence type="ECO:0000256" key="6">
    <source>
        <dbReference type="ARBA" id="ARBA00034617"/>
    </source>
</evidence>
<dbReference type="GO" id="GO:0005524">
    <property type="term" value="F:ATP binding"/>
    <property type="evidence" value="ECO:0007669"/>
    <property type="project" value="UniProtKB-UniRule"/>
</dbReference>
<dbReference type="PANTHER" id="PTHR11070:SF67">
    <property type="entry name" value="DNA 3'-5' HELICASE"/>
    <property type="match status" value="1"/>
</dbReference>
<dbReference type="Gene3D" id="3.40.50.300">
    <property type="entry name" value="P-loop containing nucleotide triphosphate hydrolases"/>
    <property type="match status" value="3"/>
</dbReference>
<evidence type="ECO:0000259" key="10">
    <source>
        <dbReference type="PROSITE" id="PS51198"/>
    </source>
</evidence>
<dbReference type="InterPro" id="IPR014017">
    <property type="entry name" value="DNA_helicase_UvrD-like_C"/>
</dbReference>
<dbReference type="GO" id="GO:0003677">
    <property type="term" value="F:DNA binding"/>
    <property type="evidence" value="ECO:0007669"/>
    <property type="project" value="InterPro"/>
</dbReference>
<dbReference type="OrthoDB" id="9810135at2"/>
<dbReference type="GO" id="GO:0016787">
    <property type="term" value="F:hydrolase activity"/>
    <property type="evidence" value="ECO:0007669"/>
    <property type="project" value="UniProtKB-UniRule"/>
</dbReference>
<reference evidence="11 14" key="4">
    <citation type="submission" date="2019-12" db="EMBL/GenBank/DDBJ databases">
        <title>Multi-Generational Helicobacter saguini Isolates.</title>
        <authorList>
            <person name="Mannion A."/>
            <person name="Shen Z."/>
            <person name="Fox J.G."/>
        </authorList>
    </citation>
    <scope>NUCLEOTIDE SEQUENCE [LARGE SCALE GENOMIC DNA]</scope>
    <source>
        <strain evidence="11">16-048</strain>
        <strain evidence="14">16-048 (F4)</strain>
    </source>
</reference>
<dbReference type="InterPro" id="IPR000212">
    <property type="entry name" value="DNA_helicase_UvrD/REP"/>
</dbReference>
<evidence type="ECO:0000256" key="8">
    <source>
        <dbReference type="ARBA" id="ARBA00048988"/>
    </source>
</evidence>
<evidence type="ECO:0000256" key="2">
    <source>
        <dbReference type="ARBA" id="ARBA00022801"/>
    </source>
</evidence>
<sequence length="1101" mass="127742">MESNNVRFRHTFYNASAGSGKTFKLCSRYISLLLNGASASEILTITFTNKAANEMKSRITNYLYALYLYFSKGKSALDSKQIENKEKILKELEKAEYNLSESYIKANIEKVYFDFLSADKKISTIDAFFNMLLRKFAFFIGMNKDFEIDVNAHNFNDFLKKAYLDSKFITIMRFLQQDLDLKLQDGGYKNTLNLENMLEELYDKSLEFKDSRDFDKKLSSKYILEDSKDLIEKNGFNFAENDIDSIKNKMMESMENLAKILQDFINTKPNKNIEKIINNLKSYDYNKILTLINSGSNHGHIDKSIKDSAIRQSIDFESKTLNDLCIIYETYLESLKLQTIHALIEYYKNTIESNQKLTNNLTFKDVEHKVFDIITNRLSADSKADSKDFNADYFYFRLDSNISHILFDECQDTSIIQYRIFKPLFDEFKSQDSGKSLFFVGDSKQSLYAFRGASSEVFRASQAGLNIENLPDNYRSGKNLIDFVHKNFYEKLKENAEFKCKIFKDYTEDYAKKPNYKNEKIKESFVNVDILESNGSAKEIKENCVNVALKKLEYLLQKGVKTSDILIVARKKVTLESMIESARNKGCNVEFNLENADNLANQKITKIIACIFKYIKYHNKIQYLESSKKNLDSILKDSFKTQELLSEINADSKDSINIDSINYRILSLKNFQKLQQKILNKLMGNSYSDDIKINVDLDSKDTLARKIKNIIESYKLYNKEYVQDCMNLLQIASENPQINDFESLLEILESATSTHAKEHAITMLTIHKSKGLEYDFVIYVDVGEFDDKNKLFYEYNGIYLDSIRLKRNKFLSKKLENLKLLAEKKHKKEELNVMYVACTRAKMGLYIVADSKSTLATTLNLTNADSKGDVESTLNENNKSNEDSNIDPEIISNIITSSGLQSEFETQEENNDLILQDIKTKQKQIDGLAMHLMFELLLGYKQSRENAENIVLSKYGFYLSNEKIEKIYNDVQDFLSKEFQKDLIQKFNFKNSLVKCELSFLQNNNGKISSKRIDSVIYDSNKFYILEFKSTINLDSKLEKEHKEQLENYINFAKNMFKDSNSNSHNNGIEPQNSKDIESKIDIKGFLIYPEQKEKIRELKS</sequence>
<dbReference type="InterPro" id="IPR014016">
    <property type="entry name" value="UvrD-like_ATP-bd"/>
</dbReference>
<evidence type="ECO:0000256" key="3">
    <source>
        <dbReference type="ARBA" id="ARBA00022806"/>
    </source>
</evidence>
<evidence type="ECO:0000256" key="1">
    <source>
        <dbReference type="ARBA" id="ARBA00022741"/>
    </source>
</evidence>
<dbReference type="EMBL" id="QBIU01000001">
    <property type="protein sequence ID" value="MWV69528.1"/>
    <property type="molecule type" value="Genomic_DNA"/>
</dbReference>
<dbReference type="AlphaFoldDB" id="A0A347VTC5"/>
<evidence type="ECO:0000313" key="13">
    <source>
        <dbReference type="Proteomes" id="UP000029714"/>
    </source>
</evidence>
<accession>A0A347VTC5</accession>
<dbReference type="PANTHER" id="PTHR11070">
    <property type="entry name" value="UVRD / RECB / PCRA DNA HELICASE FAMILY MEMBER"/>
    <property type="match status" value="1"/>
</dbReference>
<dbReference type="EC" id="5.6.2.4" evidence="7"/>
<comment type="catalytic activity">
    <reaction evidence="6">
        <text>Couples ATP hydrolysis with the unwinding of duplex DNA by translocating in the 3'-5' direction.</text>
        <dbReference type="EC" id="5.6.2.4"/>
    </reaction>
</comment>
<evidence type="ECO:0000313" key="11">
    <source>
        <dbReference type="EMBL" id="MWV69528.1"/>
    </source>
</evidence>
<keyword evidence="4 9" id="KW-0067">ATP-binding</keyword>
<evidence type="ECO:0000313" key="12">
    <source>
        <dbReference type="EMBL" id="TLD92539.1"/>
    </source>
</evidence>
<reference evidence="12" key="3">
    <citation type="submission" date="2018-04" db="EMBL/GenBank/DDBJ databases">
        <authorList>
            <person name="Sheh A."/>
            <person name="Shen Z."/>
            <person name="Mannion A.J."/>
            <person name="Fox J.G."/>
        </authorList>
    </citation>
    <scope>NUCLEOTIDE SEQUENCE</scope>
    <source>
        <strain evidence="12">MIT 97-6194</strain>
    </source>
</reference>
<keyword evidence="2 9" id="KW-0378">Hydrolase</keyword>
<evidence type="ECO:0000256" key="7">
    <source>
        <dbReference type="ARBA" id="ARBA00034808"/>
    </source>
</evidence>
<dbReference type="Pfam" id="PF00580">
    <property type="entry name" value="UvrD-helicase"/>
    <property type="match status" value="1"/>
</dbReference>
<gene>
    <name evidence="11" type="ORF">DCO61_05770</name>
    <name evidence="12" type="ORF">LS64_010140</name>
</gene>
<reference evidence="12 13" key="1">
    <citation type="journal article" date="2014" name="Genome Announc.">
        <title>Draft genome sequences of eight enterohepatic helicobacter species isolated from both laboratory and wild rodents.</title>
        <authorList>
            <person name="Sheh A."/>
            <person name="Shen Z."/>
            <person name="Fox J.G."/>
        </authorList>
    </citation>
    <scope>NUCLEOTIDE SEQUENCE [LARGE SCALE GENOMIC DNA]</scope>
    <source>
        <strain evidence="12 13">MIT 97-6194</strain>
    </source>
</reference>
<dbReference type="GO" id="GO:0005829">
    <property type="term" value="C:cytosol"/>
    <property type="evidence" value="ECO:0007669"/>
    <property type="project" value="TreeGrafter"/>
</dbReference>
<evidence type="ECO:0000256" key="9">
    <source>
        <dbReference type="PROSITE-ProRule" id="PRU00560"/>
    </source>
</evidence>
<comment type="caution">
    <text evidence="12">The sequence shown here is derived from an EMBL/GenBank/DDBJ whole genome shotgun (WGS) entry which is preliminary data.</text>
</comment>
<dbReference type="RefSeq" id="WP_034571593.1">
    <property type="nucleotide sequence ID" value="NZ_JRMP02000019.1"/>
</dbReference>
<keyword evidence="3 9" id="KW-0347">Helicase</keyword>
<evidence type="ECO:0000256" key="4">
    <source>
        <dbReference type="ARBA" id="ARBA00022840"/>
    </source>
</evidence>
<comment type="catalytic activity">
    <reaction evidence="8">
        <text>ATP + H2O = ADP + phosphate + H(+)</text>
        <dbReference type="Rhea" id="RHEA:13065"/>
        <dbReference type="ChEBI" id="CHEBI:15377"/>
        <dbReference type="ChEBI" id="CHEBI:15378"/>
        <dbReference type="ChEBI" id="CHEBI:30616"/>
        <dbReference type="ChEBI" id="CHEBI:43474"/>
        <dbReference type="ChEBI" id="CHEBI:456216"/>
        <dbReference type="EC" id="5.6.2.4"/>
    </reaction>
</comment>
<dbReference type="InterPro" id="IPR011335">
    <property type="entry name" value="Restrct_endonuc-II-like"/>
</dbReference>
<name>A0A347VTC5_9HELI</name>
<dbReference type="Pfam" id="PF13361">
    <property type="entry name" value="UvrD_C"/>
    <property type="match status" value="1"/>
</dbReference>